<reference evidence="3 4" key="1">
    <citation type="submission" date="2020-08" db="EMBL/GenBank/DDBJ databases">
        <title>Genomic Encyclopedia of Type Strains, Phase III (KMG-III): the genomes of soil and plant-associated and newly described type strains.</title>
        <authorList>
            <person name="Whitman W."/>
        </authorList>
    </citation>
    <scope>NUCLEOTIDE SEQUENCE [LARGE SCALE GENOMIC DNA]</scope>
    <source>
        <strain evidence="3 4">CECT 3287</strain>
    </source>
</reference>
<accession>A0A7W5ADI6</accession>
<feature type="region of interest" description="Disordered" evidence="1">
    <location>
        <begin position="31"/>
        <end position="59"/>
    </location>
</feature>
<keyword evidence="4" id="KW-1185">Reference proteome</keyword>
<feature type="compositionally biased region" description="Low complexity" evidence="1">
    <location>
        <begin position="39"/>
        <end position="59"/>
    </location>
</feature>
<sequence length="182" mass="18941">MTFADRTRLIVVPVLLAAVLGGCAEQKQEPSVASAGGKPTASAGATAPQAQDAAAQGRRFAQCMRENGVDMEDPGPDGMMRGLEVTKANEAKLTAASTRCREFLPNGGEPGKMPAEDVAKRREYAECLRENGVPEFPDPDPETGEFSIGKDKAGVLDKLDAAAPKCQQLGGGAAMPAIRVDG</sequence>
<dbReference type="Proteomes" id="UP000590749">
    <property type="component" value="Unassembled WGS sequence"/>
</dbReference>
<dbReference type="RefSeq" id="WP_183218626.1">
    <property type="nucleotide sequence ID" value="NZ_BMPW01000008.1"/>
</dbReference>
<comment type="caution">
    <text evidence="3">The sequence shown here is derived from an EMBL/GenBank/DDBJ whole genome shotgun (WGS) entry which is preliminary data.</text>
</comment>
<evidence type="ECO:0008006" key="5">
    <source>
        <dbReference type="Google" id="ProtNLM"/>
    </source>
</evidence>
<dbReference type="PROSITE" id="PS51257">
    <property type="entry name" value="PROKAR_LIPOPROTEIN"/>
    <property type="match status" value="1"/>
</dbReference>
<dbReference type="EMBL" id="JACHXF010000003">
    <property type="protein sequence ID" value="MBB3094337.1"/>
    <property type="molecule type" value="Genomic_DNA"/>
</dbReference>
<protein>
    <recommendedName>
        <fullName evidence="5">Secreted protein</fullName>
    </recommendedName>
</protein>
<proteinExistence type="predicted"/>
<feature type="chain" id="PRO_5038568854" description="Secreted protein" evidence="2">
    <location>
        <begin position="25"/>
        <end position="182"/>
    </location>
</feature>
<keyword evidence="2" id="KW-0732">Signal</keyword>
<evidence type="ECO:0000313" key="3">
    <source>
        <dbReference type="EMBL" id="MBB3094337.1"/>
    </source>
</evidence>
<feature type="signal peptide" evidence="2">
    <location>
        <begin position="1"/>
        <end position="24"/>
    </location>
</feature>
<name>A0A7W5ADI6_9ACTN</name>
<gene>
    <name evidence="3" type="ORF">FHR83_001989</name>
</gene>
<dbReference type="AlphaFoldDB" id="A0A7W5ADI6"/>
<organism evidence="3 4">
    <name type="scientific">Actinoplanes campanulatus</name>
    <dbReference type="NCBI Taxonomy" id="113559"/>
    <lineage>
        <taxon>Bacteria</taxon>
        <taxon>Bacillati</taxon>
        <taxon>Actinomycetota</taxon>
        <taxon>Actinomycetes</taxon>
        <taxon>Micromonosporales</taxon>
        <taxon>Micromonosporaceae</taxon>
        <taxon>Actinoplanes</taxon>
    </lineage>
</organism>
<evidence type="ECO:0000313" key="4">
    <source>
        <dbReference type="Proteomes" id="UP000590749"/>
    </source>
</evidence>
<evidence type="ECO:0000256" key="1">
    <source>
        <dbReference type="SAM" id="MobiDB-lite"/>
    </source>
</evidence>
<evidence type="ECO:0000256" key="2">
    <source>
        <dbReference type="SAM" id="SignalP"/>
    </source>
</evidence>